<organism evidence="2 3">
    <name type="scientific">Caerostris extrusa</name>
    <name type="common">Bark spider</name>
    <name type="synonym">Caerostris bankana</name>
    <dbReference type="NCBI Taxonomy" id="172846"/>
    <lineage>
        <taxon>Eukaryota</taxon>
        <taxon>Metazoa</taxon>
        <taxon>Ecdysozoa</taxon>
        <taxon>Arthropoda</taxon>
        <taxon>Chelicerata</taxon>
        <taxon>Arachnida</taxon>
        <taxon>Araneae</taxon>
        <taxon>Araneomorphae</taxon>
        <taxon>Entelegynae</taxon>
        <taxon>Araneoidea</taxon>
        <taxon>Araneidae</taxon>
        <taxon>Caerostris</taxon>
    </lineage>
</organism>
<reference evidence="2 3" key="1">
    <citation type="submission" date="2021-06" db="EMBL/GenBank/DDBJ databases">
        <title>Caerostris extrusa draft genome.</title>
        <authorList>
            <person name="Kono N."/>
            <person name="Arakawa K."/>
        </authorList>
    </citation>
    <scope>NUCLEOTIDE SEQUENCE [LARGE SCALE GENOMIC DNA]</scope>
</reference>
<protein>
    <submittedName>
        <fullName evidence="2">Uncharacterized protein</fullName>
    </submittedName>
</protein>
<evidence type="ECO:0000313" key="2">
    <source>
        <dbReference type="EMBL" id="GIX90531.1"/>
    </source>
</evidence>
<evidence type="ECO:0000256" key="1">
    <source>
        <dbReference type="SAM" id="Phobius"/>
    </source>
</evidence>
<evidence type="ECO:0000313" key="3">
    <source>
        <dbReference type="Proteomes" id="UP001054945"/>
    </source>
</evidence>
<name>A0AAV4P2U0_CAEEX</name>
<feature type="transmembrane region" description="Helical" evidence="1">
    <location>
        <begin position="30"/>
        <end position="50"/>
    </location>
</feature>
<keyword evidence="1" id="KW-0472">Membrane</keyword>
<dbReference type="AlphaFoldDB" id="A0AAV4P2U0"/>
<accession>A0AAV4P2U0</accession>
<keyword evidence="3" id="KW-1185">Reference proteome</keyword>
<proteinExistence type="predicted"/>
<comment type="caution">
    <text evidence="2">The sequence shown here is derived from an EMBL/GenBank/DDBJ whole genome shotgun (WGS) entry which is preliminary data.</text>
</comment>
<dbReference type="Proteomes" id="UP001054945">
    <property type="component" value="Unassembled WGS sequence"/>
</dbReference>
<keyword evidence="1" id="KW-0812">Transmembrane</keyword>
<dbReference type="EMBL" id="BPLR01021502">
    <property type="protein sequence ID" value="GIX90531.1"/>
    <property type="molecule type" value="Genomic_DNA"/>
</dbReference>
<keyword evidence="1" id="KW-1133">Transmembrane helix</keyword>
<sequence>MQMDVPDVPEGPQWAEIKDKIPPLYGPAQYAWMVIQALLLSIFFCGDKALRQKGFRMVARIYSDGKIYSYSCTVGGH</sequence>
<gene>
    <name evidence="2" type="ORF">CEXT_457801</name>
</gene>